<dbReference type="EMBL" id="LVVZ01000051">
    <property type="protein sequence ID" value="OKL42284.1"/>
    <property type="molecule type" value="Genomic_DNA"/>
</dbReference>
<dbReference type="Pfam" id="PF04262">
    <property type="entry name" value="Glu_cys_ligase"/>
    <property type="match status" value="1"/>
</dbReference>
<keyword evidence="5 8" id="KW-0547">Nucleotide-binding</keyword>
<dbReference type="GO" id="GO:0046872">
    <property type="term" value="F:metal ion binding"/>
    <property type="evidence" value="ECO:0007669"/>
    <property type="project" value="TreeGrafter"/>
</dbReference>
<dbReference type="UniPathway" id="UPA00142">
    <property type="reaction ID" value="UER00209"/>
</dbReference>
<reference evidence="11 12" key="1">
    <citation type="submission" date="2016-03" db="EMBL/GenBank/DDBJ databases">
        <title>Genome sequence of Nesiotobacter sp. nov., a moderately halophilic alphaproteobacterium isolated from the Yellow Sea, China.</title>
        <authorList>
            <person name="Zhang G."/>
            <person name="Zhang R."/>
        </authorList>
    </citation>
    <scope>NUCLEOTIDE SEQUENCE [LARGE SCALE GENOMIC DNA]</scope>
    <source>
        <strain evidence="11 12">WB1-6</strain>
    </source>
</reference>
<evidence type="ECO:0000313" key="11">
    <source>
        <dbReference type="EMBL" id="OKL42284.1"/>
    </source>
</evidence>
<evidence type="ECO:0000256" key="7">
    <source>
        <dbReference type="ARBA" id="ARBA00048819"/>
    </source>
</evidence>
<dbReference type="Gene3D" id="3.30.590.20">
    <property type="match status" value="1"/>
</dbReference>
<dbReference type="AlphaFoldDB" id="A0A1U7JC66"/>
<evidence type="ECO:0000256" key="2">
    <source>
        <dbReference type="ARBA" id="ARBA00008772"/>
    </source>
</evidence>
<evidence type="ECO:0000256" key="8">
    <source>
        <dbReference type="HAMAP-Rule" id="MF_00578"/>
    </source>
</evidence>
<dbReference type="HAMAP" id="MF_00578">
    <property type="entry name" value="Glu_cys_ligase"/>
    <property type="match status" value="1"/>
</dbReference>
<organism evidence="11 12">
    <name type="scientific">Pseudovibrio exalbescens</name>
    <dbReference type="NCBI Taxonomy" id="197461"/>
    <lineage>
        <taxon>Bacteria</taxon>
        <taxon>Pseudomonadati</taxon>
        <taxon>Pseudomonadota</taxon>
        <taxon>Alphaproteobacteria</taxon>
        <taxon>Hyphomicrobiales</taxon>
        <taxon>Stappiaceae</taxon>
        <taxon>Pseudovibrio</taxon>
    </lineage>
</organism>
<comment type="catalytic activity">
    <reaction evidence="7 8 9">
        <text>L-cysteine + L-glutamate + ATP = gamma-L-glutamyl-L-cysteine + ADP + phosphate + H(+)</text>
        <dbReference type="Rhea" id="RHEA:13285"/>
        <dbReference type="ChEBI" id="CHEBI:15378"/>
        <dbReference type="ChEBI" id="CHEBI:29985"/>
        <dbReference type="ChEBI" id="CHEBI:30616"/>
        <dbReference type="ChEBI" id="CHEBI:35235"/>
        <dbReference type="ChEBI" id="CHEBI:43474"/>
        <dbReference type="ChEBI" id="CHEBI:58173"/>
        <dbReference type="ChEBI" id="CHEBI:456216"/>
        <dbReference type="EC" id="6.3.2.2"/>
    </reaction>
</comment>
<dbReference type="InterPro" id="IPR007370">
    <property type="entry name" value="Glu_cys_ligase"/>
</dbReference>
<comment type="pathway">
    <text evidence="1 8 9">Sulfur metabolism; glutathione biosynthesis; glutathione from L-cysteine and L-glutamate: step 1/2.</text>
</comment>
<keyword evidence="3 8" id="KW-0436">Ligase</keyword>
<comment type="caution">
    <text evidence="11">The sequence shown here is derived from an EMBL/GenBank/DDBJ whole genome shotgun (WGS) entry which is preliminary data.</text>
</comment>
<evidence type="ECO:0000256" key="5">
    <source>
        <dbReference type="ARBA" id="ARBA00022741"/>
    </source>
</evidence>
<dbReference type="NCBIfam" id="TIGR01434">
    <property type="entry name" value="glu_cys_ligase"/>
    <property type="match status" value="1"/>
</dbReference>
<dbReference type="InterPro" id="IPR014746">
    <property type="entry name" value="Gln_synth/guanido_kin_cat_dom"/>
</dbReference>
<sequence>MTTLAQNKWLGLCCEAVRNNLKKIRVGFEKESLRVNRDGHIAQTSHPAGAGKALTNKYITTDFSEAQLEFITPAVQDMGDGIEFLKDIHRFTARAMGKDEFFWNASMPPMLLSDDDIPIATYGTCNAARIKTLYRKGLANRYGKRMQAISGIHYNFSLPDELWECMHARLGEGRSLQDFRSDGYLALIRNLQRHGWLLLYLFGASPAIDRSYLEHAPDNLEAWGADTLYGPHATSLRMSGIGYTSVVQGKLDIRFNNMTDYLDGLRAALDTSESLYEAIGVVDGDSYKQMNTRQLQLENELYGSVRPKRNAYDNERPITALCRRGVEYIELRSIDINPFLPVGIDVEQANFLNLFLTFMAFADSPQVSAQERDVLAERTRVVAEMGRKPGLQLPGFDQPTTIPAVAAELLPGLRDLAGLFDEVYGGTAFADAVAAQMAKITNPALTPSAKVVAEMKSYGSYQALIAALAEAQTTHFRAEPMDEASAKQLEEQAEKSFKQWQKLEAENITPFDQYLNAQAAYFCPPGCGRY</sequence>
<evidence type="ECO:0000256" key="3">
    <source>
        <dbReference type="ARBA" id="ARBA00022598"/>
    </source>
</evidence>
<evidence type="ECO:0000256" key="9">
    <source>
        <dbReference type="RuleBase" id="RU004391"/>
    </source>
</evidence>
<accession>A0A1U7JC66</accession>
<dbReference type="PANTHER" id="PTHR38761:SF1">
    <property type="entry name" value="GLUTAMATE--CYSTEINE LIGASE"/>
    <property type="match status" value="1"/>
</dbReference>
<dbReference type="GO" id="GO:0005524">
    <property type="term" value="F:ATP binding"/>
    <property type="evidence" value="ECO:0007669"/>
    <property type="project" value="UniProtKB-KW"/>
</dbReference>
<dbReference type="SUPFAM" id="SSF55931">
    <property type="entry name" value="Glutamine synthetase/guanido kinase"/>
    <property type="match status" value="1"/>
</dbReference>
<keyword evidence="12" id="KW-1185">Reference proteome</keyword>
<dbReference type="PANTHER" id="PTHR38761">
    <property type="entry name" value="GLUTAMATE--CYSTEINE LIGASE"/>
    <property type="match status" value="1"/>
</dbReference>
<dbReference type="GO" id="GO:0004357">
    <property type="term" value="F:glutamate-cysteine ligase activity"/>
    <property type="evidence" value="ECO:0007669"/>
    <property type="project" value="UniProtKB-UniRule"/>
</dbReference>
<proteinExistence type="inferred from homology"/>
<dbReference type="GO" id="GO:0006750">
    <property type="term" value="P:glutathione biosynthetic process"/>
    <property type="evidence" value="ECO:0007669"/>
    <property type="project" value="UniProtKB-UniRule"/>
</dbReference>
<dbReference type="Proteomes" id="UP000185783">
    <property type="component" value="Unassembled WGS sequence"/>
</dbReference>
<feature type="domain" description="Glutamate--cysteine ligase" evidence="10">
    <location>
        <begin position="18"/>
        <end position="379"/>
    </location>
</feature>
<evidence type="ECO:0000256" key="6">
    <source>
        <dbReference type="ARBA" id="ARBA00022840"/>
    </source>
</evidence>
<dbReference type="EC" id="6.3.2.2" evidence="8"/>
<keyword evidence="4 8" id="KW-0317">Glutathione biosynthesis</keyword>
<evidence type="ECO:0000259" key="10">
    <source>
        <dbReference type="Pfam" id="PF04262"/>
    </source>
</evidence>
<evidence type="ECO:0000313" key="12">
    <source>
        <dbReference type="Proteomes" id="UP000185783"/>
    </source>
</evidence>
<dbReference type="STRING" id="197461.A3843_00930"/>
<comment type="similarity">
    <text evidence="2 8">Belongs to the glutamate--cysteine ligase type 1 family. Type 1 subfamily.</text>
</comment>
<keyword evidence="6 8" id="KW-0067">ATP-binding</keyword>
<dbReference type="RefSeq" id="WP_028482081.1">
    <property type="nucleotide sequence ID" value="NZ_LVVZ01000051.1"/>
</dbReference>
<evidence type="ECO:0000256" key="4">
    <source>
        <dbReference type="ARBA" id="ARBA00022684"/>
    </source>
</evidence>
<dbReference type="InterPro" id="IPR006334">
    <property type="entry name" value="Glut_cys_ligase"/>
</dbReference>
<dbReference type="GO" id="GO:0005829">
    <property type="term" value="C:cytosol"/>
    <property type="evidence" value="ECO:0007669"/>
    <property type="project" value="TreeGrafter"/>
</dbReference>
<gene>
    <name evidence="8" type="primary">gshA</name>
    <name evidence="11" type="ORF">A3843_00930</name>
</gene>
<name>A0A1U7JC66_9HYPH</name>
<evidence type="ECO:0000256" key="1">
    <source>
        <dbReference type="ARBA" id="ARBA00005006"/>
    </source>
</evidence>
<protein>
    <recommendedName>
        <fullName evidence="8">Glutamate--cysteine ligase</fullName>
        <ecNumber evidence="8">6.3.2.2</ecNumber>
    </recommendedName>
    <alternativeName>
        <fullName evidence="8">Gamma-ECS</fullName>
        <shortName evidence="8">GCS</shortName>
    </alternativeName>
    <alternativeName>
        <fullName evidence="8">Gamma-glutamylcysteine synthetase</fullName>
    </alternativeName>
</protein>